<organism evidence="1 2">
    <name type="scientific">Polyporus arcularius HHB13444</name>
    <dbReference type="NCBI Taxonomy" id="1314778"/>
    <lineage>
        <taxon>Eukaryota</taxon>
        <taxon>Fungi</taxon>
        <taxon>Dikarya</taxon>
        <taxon>Basidiomycota</taxon>
        <taxon>Agaricomycotina</taxon>
        <taxon>Agaricomycetes</taxon>
        <taxon>Polyporales</taxon>
        <taxon>Polyporaceae</taxon>
        <taxon>Polyporus</taxon>
    </lineage>
</organism>
<reference evidence="1 2" key="1">
    <citation type="journal article" date="2019" name="Nat. Ecol. Evol.">
        <title>Megaphylogeny resolves global patterns of mushroom evolution.</title>
        <authorList>
            <person name="Varga T."/>
            <person name="Krizsan K."/>
            <person name="Foldi C."/>
            <person name="Dima B."/>
            <person name="Sanchez-Garcia M."/>
            <person name="Sanchez-Ramirez S."/>
            <person name="Szollosi G.J."/>
            <person name="Szarkandi J.G."/>
            <person name="Papp V."/>
            <person name="Albert L."/>
            <person name="Andreopoulos W."/>
            <person name="Angelini C."/>
            <person name="Antonin V."/>
            <person name="Barry K.W."/>
            <person name="Bougher N.L."/>
            <person name="Buchanan P."/>
            <person name="Buyck B."/>
            <person name="Bense V."/>
            <person name="Catcheside P."/>
            <person name="Chovatia M."/>
            <person name="Cooper J."/>
            <person name="Damon W."/>
            <person name="Desjardin D."/>
            <person name="Finy P."/>
            <person name="Geml J."/>
            <person name="Haridas S."/>
            <person name="Hughes K."/>
            <person name="Justo A."/>
            <person name="Karasinski D."/>
            <person name="Kautmanova I."/>
            <person name="Kiss B."/>
            <person name="Kocsube S."/>
            <person name="Kotiranta H."/>
            <person name="LaButti K.M."/>
            <person name="Lechner B.E."/>
            <person name="Liimatainen K."/>
            <person name="Lipzen A."/>
            <person name="Lukacs Z."/>
            <person name="Mihaltcheva S."/>
            <person name="Morgado L.N."/>
            <person name="Niskanen T."/>
            <person name="Noordeloos M.E."/>
            <person name="Ohm R.A."/>
            <person name="Ortiz-Santana B."/>
            <person name="Ovrebo C."/>
            <person name="Racz N."/>
            <person name="Riley R."/>
            <person name="Savchenko A."/>
            <person name="Shiryaev A."/>
            <person name="Soop K."/>
            <person name="Spirin V."/>
            <person name="Szebenyi C."/>
            <person name="Tomsovsky M."/>
            <person name="Tulloss R.E."/>
            <person name="Uehling J."/>
            <person name="Grigoriev I.V."/>
            <person name="Vagvolgyi C."/>
            <person name="Papp T."/>
            <person name="Martin F.M."/>
            <person name="Miettinen O."/>
            <person name="Hibbett D.S."/>
            <person name="Nagy L.G."/>
        </authorList>
    </citation>
    <scope>NUCLEOTIDE SEQUENCE [LARGE SCALE GENOMIC DNA]</scope>
    <source>
        <strain evidence="1 2">HHB13444</strain>
    </source>
</reference>
<evidence type="ECO:0000313" key="1">
    <source>
        <dbReference type="EMBL" id="TFK78732.1"/>
    </source>
</evidence>
<keyword evidence="2" id="KW-1185">Reference proteome</keyword>
<accession>A0A5C3NNZ1</accession>
<name>A0A5C3NNZ1_9APHY</name>
<dbReference type="InParanoid" id="A0A5C3NNZ1"/>
<dbReference type="AlphaFoldDB" id="A0A5C3NNZ1"/>
<dbReference type="EMBL" id="ML212358">
    <property type="protein sequence ID" value="TFK78732.1"/>
    <property type="molecule type" value="Genomic_DNA"/>
</dbReference>
<evidence type="ECO:0000313" key="2">
    <source>
        <dbReference type="Proteomes" id="UP000308197"/>
    </source>
</evidence>
<sequence>MSAVVAPCDRIMGCACHVRAGLPDIDTLLGGTLTTNVCQMSRHPPLDALERISGHMFLVVHLPPMDSVQEILWAFNVDREENDRRVRIHCESRRVLRPERTVSWVHGPVHDAEGRGDEDIYLQATIDWSALHVPEAFGIGEHVGDAVGRHDRALFESPPGQLGEVHGLARRESLVEYLLVEIVQELLDVLEVVPREVLHQPRY</sequence>
<gene>
    <name evidence="1" type="ORF">K466DRAFT_58770</name>
</gene>
<dbReference type="Proteomes" id="UP000308197">
    <property type="component" value="Unassembled WGS sequence"/>
</dbReference>
<protein>
    <submittedName>
        <fullName evidence="1">Uncharacterized protein</fullName>
    </submittedName>
</protein>
<proteinExistence type="predicted"/>